<dbReference type="OrthoDB" id="8190309at2759"/>
<organism evidence="2">
    <name type="scientific">Dendroctonus ponderosae</name>
    <name type="common">Mountain pine beetle</name>
    <dbReference type="NCBI Taxonomy" id="77166"/>
    <lineage>
        <taxon>Eukaryota</taxon>
        <taxon>Metazoa</taxon>
        <taxon>Ecdysozoa</taxon>
        <taxon>Arthropoda</taxon>
        <taxon>Hexapoda</taxon>
        <taxon>Insecta</taxon>
        <taxon>Pterygota</taxon>
        <taxon>Neoptera</taxon>
        <taxon>Endopterygota</taxon>
        <taxon>Coleoptera</taxon>
        <taxon>Polyphaga</taxon>
        <taxon>Cucujiformia</taxon>
        <taxon>Curculionidae</taxon>
        <taxon>Scolytinae</taxon>
        <taxon>Dendroctonus</taxon>
    </lineage>
</organism>
<gene>
    <name evidence="2" type="ORF">YQE_00286</name>
</gene>
<feature type="compositionally biased region" description="Polar residues" evidence="1">
    <location>
        <begin position="202"/>
        <end position="212"/>
    </location>
</feature>
<sequence length="258" mass="29376">MLLNHLIGRQAIPHVIPKPVNIRSSEVFVKNSDRKRGRSVLQLDSDGIPVIHGVRVPDDPSDTKTWRNARVINGELVPYEKGYKPPAAIPVGELVYASQAAPDKDEHKSLGPFSKEDNFKPSQERQHSAGPYTVKDNISSERPLKESDEGKFTKFSYSAGLGPFTKEDNKAPAKIKFVDYIKEINAKEAKKNSQRKYRAYETSGQQNYFDNAQKNHDYPYSSSYESTQNPNNQFQRRMLTYPSSQEYYPPSDMYSPPR</sequence>
<dbReference type="HOGENOM" id="CLU_1078746_0_0_1"/>
<feature type="compositionally biased region" description="Polar residues" evidence="1">
    <location>
        <begin position="220"/>
        <end position="246"/>
    </location>
</feature>
<name>N6UNN0_DENPD</name>
<feature type="compositionally biased region" description="Basic and acidic residues" evidence="1">
    <location>
        <begin position="138"/>
        <end position="149"/>
    </location>
</feature>
<reference evidence="2" key="1">
    <citation type="journal article" date="2013" name="Genome Biol.">
        <title>Draft genome of the mountain pine beetle, Dendroctonus ponderosae Hopkins, a major forest pest.</title>
        <authorList>
            <person name="Keeling C.I."/>
            <person name="Yuen M.M."/>
            <person name="Liao N.Y."/>
            <person name="Docking T.R."/>
            <person name="Chan S.K."/>
            <person name="Taylor G.A."/>
            <person name="Palmquist D.L."/>
            <person name="Jackman S.D."/>
            <person name="Nguyen A."/>
            <person name="Li M."/>
            <person name="Henderson H."/>
            <person name="Janes J.K."/>
            <person name="Zhao Y."/>
            <person name="Pandoh P."/>
            <person name="Moore R."/>
            <person name="Sperling F.A."/>
            <person name="Huber D.P."/>
            <person name="Birol I."/>
            <person name="Jones S.J."/>
            <person name="Bohlmann J."/>
        </authorList>
    </citation>
    <scope>NUCLEOTIDE SEQUENCE</scope>
</reference>
<proteinExistence type="predicted"/>
<feature type="non-terminal residue" evidence="2">
    <location>
        <position position="1"/>
    </location>
</feature>
<feature type="compositionally biased region" description="Basic and acidic residues" evidence="1">
    <location>
        <begin position="102"/>
        <end position="127"/>
    </location>
</feature>
<dbReference type="EMBL" id="KB735487">
    <property type="protein sequence ID" value="ENN83355.1"/>
    <property type="molecule type" value="Genomic_DNA"/>
</dbReference>
<evidence type="ECO:0000313" key="2">
    <source>
        <dbReference type="EMBL" id="ENN83355.1"/>
    </source>
</evidence>
<dbReference type="AlphaFoldDB" id="N6UNN0"/>
<feature type="region of interest" description="Disordered" evidence="1">
    <location>
        <begin position="102"/>
        <end position="149"/>
    </location>
</feature>
<feature type="region of interest" description="Disordered" evidence="1">
    <location>
        <begin position="188"/>
        <end position="258"/>
    </location>
</feature>
<protein>
    <submittedName>
        <fullName evidence="2">Uncharacterized protein</fullName>
    </submittedName>
</protein>
<accession>N6UNN0</accession>
<evidence type="ECO:0000256" key="1">
    <source>
        <dbReference type="SAM" id="MobiDB-lite"/>
    </source>
</evidence>